<gene>
    <name evidence="2" type="ORF">EV193_11636</name>
</gene>
<keyword evidence="3" id="KW-1185">Reference proteome</keyword>
<comment type="caution">
    <text evidence="2">The sequence shown here is derived from an EMBL/GenBank/DDBJ whole genome shotgun (WGS) entry which is preliminary data.</text>
</comment>
<keyword evidence="1" id="KW-1133">Transmembrane helix</keyword>
<reference evidence="2 3" key="1">
    <citation type="submission" date="2019-02" db="EMBL/GenBank/DDBJ databases">
        <title>Genomic Encyclopedia of Type Strains, Phase IV (KMG-IV): sequencing the most valuable type-strain genomes for metagenomic binning, comparative biology and taxonomic classification.</title>
        <authorList>
            <person name="Goeker M."/>
        </authorList>
    </citation>
    <scope>NUCLEOTIDE SEQUENCE [LARGE SCALE GENOMIC DNA]</scope>
    <source>
        <strain evidence="2 3">DSM 101727</strain>
    </source>
</reference>
<dbReference type="AlphaFoldDB" id="A0A4Q7KCV2"/>
<name>A0A4Q7KCV2_9PSEU</name>
<dbReference type="RefSeq" id="WP_130348448.1">
    <property type="nucleotide sequence ID" value="NZ_SGWQ01000016.1"/>
</dbReference>
<keyword evidence="1" id="KW-0812">Transmembrane</keyword>
<dbReference type="SUPFAM" id="SSF52540">
    <property type="entry name" value="P-loop containing nucleoside triphosphate hydrolases"/>
    <property type="match status" value="1"/>
</dbReference>
<evidence type="ECO:0000313" key="3">
    <source>
        <dbReference type="Proteomes" id="UP000294257"/>
    </source>
</evidence>
<protein>
    <recommendedName>
        <fullName evidence="4">FtsK/SpoIIIE family protein</fullName>
    </recommendedName>
</protein>
<sequence>MIVVDRVWFWPVLILAGWLLLVSIVHSAASWWWQRTLVAYRLDTPARTSPVEVAAWVGALRSLLRPTRAGGLVPGWPIGVEITGTHSGIERVVVVPRRWWPDVQAAVTATLPGTRVTELPGYPRARFARCRLAGEARNRAGGNMLATQRAQEASRYLLAALQPLGPGEMVRVQWLLSGARAPRAAFRTTPPADVRRALGPRWSGTDPVLHGVCRVGVAAGSWRRRRNLFRRAWSALRGLNTPGAVVRRRWWLPSLLVAHRLRRRRTPWWRWPLTVTNREVAGLLGLTTGASGLPGLPAGVTRSLPPPVRLPRTGVVLGESTYPGTRTLLRLRAEDRLRHVWAVGPTGVGKSTLLGNMIIPGARG</sequence>
<evidence type="ECO:0008006" key="4">
    <source>
        <dbReference type="Google" id="ProtNLM"/>
    </source>
</evidence>
<evidence type="ECO:0000313" key="2">
    <source>
        <dbReference type="EMBL" id="RZS30516.1"/>
    </source>
</evidence>
<dbReference type="Proteomes" id="UP000294257">
    <property type="component" value="Unassembled WGS sequence"/>
</dbReference>
<keyword evidence="1" id="KW-0472">Membrane</keyword>
<dbReference type="OrthoDB" id="3258326at2"/>
<feature type="transmembrane region" description="Helical" evidence="1">
    <location>
        <begin position="7"/>
        <end position="33"/>
    </location>
</feature>
<dbReference type="InterPro" id="IPR027417">
    <property type="entry name" value="P-loop_NTPase"/>
</dbReference>
<accession>A0A4Q7KCV2</accession>
<evidence type="ECO:0000256" key="1">
    <source>
        <dbReference type="SAM" id="Phobius"/>
    </source>
</evidence>
<dbReference type="EMBL" id="SGWQ01000016">
    <property type="protein sequence ID" value="RZS30516.1"/>
    <property type="molecule type" value="Genomic_DNA"/>
</dbReference>
<proteinExistence type="predicted"/>
<organism evidence="2 3">
    <name type="scientific">Herbihabitans rhizosphaerae</name>
    <dbReference type="NCBI Taxonomy" id="1872711"/>
    <lineage>
        <taxon>Bacteria</taxon>
        <taxon>Bacillati</taxon>
        <taxon>Actinomycetota</taxon>
        <taxon>Actinomycetes</taxon>
        <taxon>Pseudonocardiales</taxon>
        <taxon>Pseudonocardiaceae</taxon>
        <taxon>Herbihabitans</taxon>
    </lineage>
</organism>